<dbReference type="EMBL" id="CAJNOG010000013">
    <property type="protein sequence ID" value="CAF0753074.1"/>
    <property type="molecule type" value="Genomic_DNA"/>
</dbReference>
<protein>
    <submittedName>
        <fullName evidence="2">Uncharacterized protein</fullName>
    </submittedName>
</protein>
<dbReference type="Proteomes" id="UP000663845">
    <property type="component" value="Unassembled WGS sequence"/>
</dbReference>
<gene>
    <name evidence="2" type="ORF">JYZ213_LOCUS2608</name>
</gene>
<sequence length="150" mass="17363">MVRRRRNISSKKVSHHRNEIIQQISSDNLDDETKLAKRHLTKEMWQLVAIAVKRMADELISTSKNQQTTIPMESNNLSTQSSMIKNTGEGDVPFIQEKSTIFEEPIQMLEPSLHIKKKALSNNAIRRSIKSKVQNKSSKKNRKSNNYKFK</sequence>
<feature type="compositionally biased region" description="Polar residues" evidence="1">
    <location>
        <begin position="64"/>
        <end position="85"/>
    </location>
</feature>
<proteinExistence type="predicted"/>
<reference evidence="2" key="1">
    <citation type="submission" date="2021-02" db="EMBL/GenBank/DDBJ databases">
        <authorList>
            <person name="Nowell W R."/>
        </authorList>
    </citation>
    <scope>NUCLEOTIDE SEQUENCE</scope>
</reference>
<accession>A0A813PGE8</accession>
<feature type="compositionally biased region" description="Basic residues" evidence="1">
    <location>
        <begin position="137"/>
        <end position="150"/>
    </location>
</feature>
<evidence type="ECO:0000256" key="1">
    <source>
        <dbReference type="SAM" id="MobiDB-lite"/>
    </source>
</evidence>
<name>A0A813PGE8_9BILA</name>
<evidence type="ECO:0000313" key="3">
    <source>
        <dbReference type="Proteomes" id="UP000663845"/>
    </source>
</evidence>
<feature type="region of interest" description="Disordered" evidence="1">
    <location>
        <begin position="127"/>
        <end position="150"/>
    </location>
</feature>
<comment type="caution">
    <text evidence="2">The sequence shown here is derived from an EMBL/GenBank/DDBJ whole genome shotgun (WGS) entry which is preliminary data.</text>
</comment>
<dbReference type="AlphaFoldDB" id="A0A813PGE8"/>
<feature type="region of interest" description="Disordered" evidence="1">
    <location>
        <begin position="64"/>
        <end position="90"/>
    </location>
</feature>
<evidence type="ECO:0000313" key="2">
    <source>
        <dbReference type="EMBL" id="CAF0753074.1"/>
    </source>
</evidence>
<organism evidence="2 3">
    <name type="scientific">Adineta steineri</name>
    <dbReference type="NCBI Taxonomy" id="433720"/>
    <lineage>
        <taxon>Eukaryota</taxon>
        <taxon>Metazoa</taxon>
        <taxon>Spiralia</taxon>
        <taxon>Gnathifera</taxon>
        <taxon>Rotifera</taxon>
        <taxon>Eurotatoria</taxon>
        <taxon>Bdelloidea</taxon>
        <taxon>Adinetida</taxon>
        <taxon>Adinetidae</taxon>
        <taxon>Adineta</taxon>
    </lineage>
</organism>